<gene>
    <name evidence="2" type="ORF">HLB23_17670</name>
</gene>
<reference evidence="2 3" key="1">
    <citation type="submission" date="2020-05" db="EMBL/GenBank/DDBJ databases">
        <title>MicrobeNet Type strains.</title>
        <authorList>
            <person name="Nicholson A.C."/>
        </authorList>
    </citation>
    <scope>NUCLEOTIDE SEQUENCE [LARGE SCALE GENOMIC DNA]</scope>
    <source>
        <strain evidence="2 3">JCM 3224</strain>
    </source>
</reference>
<feature type="compositionally biased region" description="Gly residues" evidence="1">
    <location>
        <begin position="47"/>
        <end position="61"/>
    </location>
</feature>
<sequence>MASFIDLLLHPIAVVDFADQIANQLIGWGTGSTTPDVSAGSSFPPSGSGGGNSGSGTGSGIGNCTPTGSVSLSGGMECESGSGVSTPPN</sequence>
<evidence type="ECO:0000256" key="1">
    <source>
        <dbReference type="SAM" id="MobiDB-lite"/>
    </source>
</evidence>
<dbReference type="Proteomes" id="UP000586827">
    <property type="component" value="Unassembled WGS sequence"/>
</dbReference>
<dbReference type="EMBL" id="JABELX010000006">
    <property type="protein sequence ID" value="NNH71667.1"/>
    <property type="molecule type" value="Genomic_DNA"/>
</dbReference>
<dbReference type="RefSeq" id="WP_067519748.1">
    <property type="nucleotide sequence ID" value="NZ_JABELX010000006.1"/>
</dbReference>
<feature type="region of interest" description="Disordered" evidence="1">
    <location>
        <begin position="28"/>
        <end position="89"/>
    </location>
</feature>
<protein>
    <submittedName>
        <fullName evidence="2">Uncharacterized protein</fullName>
    </submittedName>
</protein>
<dbReference type="AlphaFoldDB" id="A0A849C734"/>
<evidence type="ECO:0000313" key="2">
    <source>
        <dbReference type="EMBL" id="NNH71667.1"/>
    </source>
</evidence>
<organism evidence="2 3">
    <name type="scientific">Nocardia uniformis</name>
    <dbReference type="NCBI Taxonomy" id="53432"/>
    <lineage>
        <taxon>Bacteria</taxon>
        <taxon>Bacillati</taxon>
        <taxon>Actinomycetota</taxon>
        <taxon>Actinomycetes</taxon>
        <taxon>Mycobacteriales</taxon>
        <taxon>Nocardiaceae</taxon>
        <taxon>Nocardia</taxon>
    </lineage>
</organism>
<proteinExistence type="predicted"/>
<accession>A0A849C734</accession>
<keyword evidence="3" id="KW-1185">Reference proteome</keyword>
<name>A0A849C734_9NOCA</name>
<evidence type="ECO:0000313" key="3">
    <source>
        <dbReference type="Proteomes" id="UP000586827"/>
    </source>
</evidence>
<comment type="caution">
    <text evidence="2">The sequence shown here is derived from an EMBL/GenBank/DDBJ whole genome shotgun (WGS) entry which is preliminary data.</text>
</comment>